<evidence type="ECO:0000256" key="1">
    <source>
        <dbReference type="ARBA" id="ARBA00004141"/>
    </source>
</evidence>
<dbReference type="InterPro" id="IPR002259">
    <property type="entry name" value="Eqnu_transpt"/>
</dbReference>
<dbReference type="OMA" id="IRENYND"/>
<reference evidence="8 9" key="1">
    <citation type="submission" date="2014-06" db="EMBL/GenBank/DDBJ databases">
        <authorList>
            <person name="Swart Estienne"/>
        </authorList>
    </citation>
    <scope>NUCLEOTIDE SEQUENCE [LARGE SCALE GENOMIC DNA]</scope>
    <source>
        <strain evidence="8 9">130c</strain>
    </source>
</reference>
<keyword evidence="5 7" id="KW-1133">Transmembrane helix</keyword>
<evidence type="ECO:0000313" key="9">
    <source>
        <dbReference type="Proteomes" id="UP000039865"/>
    </source>
</evidence>
<evidence type="ECO:0000256" key="4">
    <source>
        <dbReference type="ARBA" id="ARBA00022692"/>
    </source>
</evidence>
<feature type="transmembrane region" description="Helical" evidence="7">
    <location>
        <begin position="461"/>
        <end position="485"/>
    </location>
</feature>
<proteinExistence type="inferred from homology"/>
<keyword evidence="4 7" id="KW-0812">Transmembrane</keyword>
<keyword evidence="9" id="KW-1185">Reference proteome</keyword>
<dbReference type="EMBL" id="CCKQ01000578">
    <property type="protein sequence ID" value="CDW71661.1"/>
    <property type="molecule type" value="Genomic_DNA"/>
</dbReference>
<dbReference type="PRINTS" id="PR01130">
    <property type="entry name" value="DERENTRNSPRT"/>
</dbReference>
<evidence type="ECO:0000256" key="3">
    <source>
        <dbReference type="ARBA" id="ARBA00022448"/>
    </source>
</evidence>
<dbReference type="Pfam" id="PF01733">
    <property type="entry name" value="Nucleoside_tran"/>
    <property type="match status" value="2"/>
</dbReference>
<dbReference type="OrthoDB" id="1856718at2759"/>
<feature type="transmembrane region" description="Helical" evidence="7">
    <location>
        <begin position="255"/>
        <end position="281"/>
    </location>
</feature>
<comment type="subcellular location">
    <subcellularLocation>
        <location evidence="1">Membrane</location>
        <topology evidence="1">Multi-pass membrane protein</topology>
    </subcellularLocation>
</comment>
<dbReference type="SUPFAM" id="SSF103473">
    <property type="entry name" value="MFS general substrate transporter"/>
    <property type="match status" value="1"/>
</dbReference>
<evidence type="ECO:0000256" key="7">
    <source>
        <dbReference type="SAM" id="Phobius"/>
    </source>
</evidence>
<dbReference type="GO" id="GO:0005886">
    <property type="term" value="C:plasma membrane"/>
    <property type="evidence" value="ECO:0007669"/>
    <property type="project" value="TreeGrafter"/>
</dbReference>
<feature type="transmembrane region" description="Helical" evidence="7">
    <location>
        <begin position="224"/>
        <end position="249"/>
    </location>
</feature>
<dbReference type="InParanoid" id="A0A077ZT70"/>
<feature type="transmembrane region" description="Helical" evidence="7">
    <location>
        <begin position="130"/>
        <end position="150"/>
    </location>
</feature>
<evidence type="ECO:0000256" key="2">
    <source>
        <dbReference type="ARBA" id="ARBA00007965"/>
    </source>
</evidence>
<dbReference type="AlphaFoldDB" id="A0A077ZT70"/>
<feature type="transmembrane region" description="Helical" evidence="7">
    <location>
        <begin position="428"/>
        <end position="449"/>
    </location>
</feature>
<evidence type="ECO:0000313" key="8">
    <source>
        <dbReference type="EMBL" id="CDW71661.1"/>
    </source>
</evidence>
<dbReference type="PANTHER" id="PTHR10332:SF10">
    <property type="entry name" value="EQUILIBRATIVE NUCLEOSIDE TRANSPORTER 4"/>
    <property type="match status" value="1"/>
</dbReference>
<gene>
    <name evidence="8" type="primary">Contig13794.g14710</name>
    <name evidence="8" type="ORF">STYLEM_608</name>
</gene>
<feature type="transmembrane region" description="Helical" evidence="7">
    <location>
        <begin position="382"/>
        <end position="402"/>
    </location>
</feature>
<comment type="similarity">
    <text evidence="2">Belongs to the SLC29A/ENT transporter (TC 2.A.57) family.</text>
</comment>
<accession>A0A077ZT70</accession>
<dbReference type="Gene3D" id="1.20.1250.20">
    <property type="entry name" value="MFS general substrate transporter like domains"/>
    <property type="match status" value="1"/>
</dbReference>
<keyword evidence="3" id="KW-0813">Transport</keyword>
<protein>
    <submittedName>
        <fullName evidence="8">Equilibrative nucleoside transporter</fullName>
    </submittedName>
</protein>
<feature type="transmembrane region" description="Helical" evidence="7">
    <location>
        <begin position="189"/>
        <end position="217"/>
    </location>
</feature>
<dbReference type="GO" id="GO:0005337">
    <property type="term" value="F:nucleoside transmembrane transporter activity"/>
    <property type="evidence" value="ECO:0007669"/>
    <property type="project" value="InterPro"/>
</dbReference>
<dbReference type="Proteomes" id="UP000039865">
    <property type="component" value="Unassembled WGS sequence"/>
</dbReference>
<name>A0A077ZT70_STYLE</name>
<sequence>MEIPIKQKSYQDQPDLRSKYSMHFTDNMAEPYDDHYSHNLLEAPQMNFNRRGSYISQYTDRNSDGSQEKYQVNDGARANIKLMANFEVTQQATSRLDYDEPKLNYSIEPPQYMFERKEKQYKEVPDKWNAVYIFMVLFGIGSLTPFSAITTAIEYFNKSTRIFFCFSISAGLCTALPLIVYFLPDNIAWILSIVIMVFLGICMAVLSSSLAGLAGILPPRYMSAFMLGISLNAVGPLILRVITLAYFGLLDEVKYFFGALVFFASTGAFMLILAFGILFVIRQDVIIFNLVQTLEDIKDQDEDYDNQNVNKLIDANNTLEFNDAVFQCVQAQNKMTSLRDVWTTFKQIWIESLCLCLVYVTTMVCYPGIILQTHFTFISDESWFQVAMLSLYSIADIAGRFFTKYLSTKPSRFNEDPKELFDSDWFKIINILFIGFGNGFLGTILMMIGPYKVSNMESERAGQIMALFMTVGRGVGSMISGVGLYNTFKLIQESIRENYNDINFFK</sequence>
<evidence type="ECO:0000256" key="5">
    <source>
        <dbReference type="ARBA" id="ARBA00022989"/>
    </source>
</evidence>
<organism evidence="8 9">
    <name type="scientific">Stylonychia lemnae</name>
    <name type="common">Ciliate</name>
    <dbReference type="NCBI Taxonomy" id="5949"/>
    <lineage>
        <taxon>Eukaryota</taxon>
        <taxon>Sar</taxon>
        <taxon>Alveolata</taxon>
        <taxon>Ciliophora</taxon>
        <taxon>Intramacronucleata</taxon>
        <taxon>Spirotrichea</taxon>
        <taxon>Stichotrichia</taxon>
        <taxon>Sporadotrichida</taxon>
        <taxon>Oxytrichidae</taxon>
        <taxon>Stylonychinae</taxon>
        <taxon>Stylonychia</taxon>
    </lineage>
</organism>
<evidence type="ECO:0000256" key="6">
    <source>
        <dbReference type="ARBA" id="ARBA00023136"/>
    </source>
</evidence>
<dbReference type="InterPro" id="IPR036259">
    <property type="entry name" value="MFS_trans_sf"/>
</dbReference>
<feature type="transmembrane region" description="Helical" evidence="7">
    <location>
        <begin position="348"/>
        <end position="370"/>
    </location>
</feature>
<keyword evidence="6 7" id="KW-0472">Membrane</keyword>
<feature type="transmembrane region" description="Helical" evidence="7">
    <location>
        <begin position="162"/>
        <end position="183"/>
    </location>
</feature>
<dbReference type="PANTHER" id="PTHR10332">
    <property type="entry name" value="EQUILIBRATIVE NUCLEOSIDE TRANSPORTER"/>
    <property type="match status" value="1"/>
</dbReference>